<evidence type="ECO:0000313" key="3">
    <source>
        <dbReference type="Proteomes" id="UP000194800"/>
    </source>
</evidence>
<dbReference type="InterPro" id="IPR008861">
    <property type="entry name" value="GpX-like"/>
</dbReference>
<evidence type="ECO:0000313" key="4">
    <source>
        <dbReference type="Proteomes" id="UP000194977"/>
    </source>
</evidence>
<proteinExistence type="predicted"/>
<reference evidence="3 4" key="1">
    <citation type="submission" date="2017-03" db="EMBL/GenBank/DDBJ databases">
        <title>Comparative genomics of honeybee gut symbionts reveal geographically distinct and subgroup specific antibiotic resistance.</title>
        <authorList>
            <person name="Ludvigsen J."/>
            <person name="Porcellato D."/>
            <person name="Labee-Lund T.M."/>
            <person name="Amdam G.V."/>
            <person name="Rudi K."/>
        </authorList>
    </citation>
    <scope>NUCLEOTIDE SEQUENCE [LARGE SCALE GENOMIC DNA]</scope>
    <source>
        <strain evidence="1 4">A-7-12</strain>
        <strain evidence="2 3">A-9-12</strain>
    </source>
</reference>
<comment type="caution">
    <text evidence="1">The sequence shown here is derived from an EMBL/GenBank/DDBJ whole genome shotgun (WGS) entry which is preliminary data.</text>
</comment>
<dbReference type="Proteomes" id="UP000194977">
    <property type="component" value="Unassembled WGS sequence"/>
</dbReference>
<dbReference type="OrthoDB" id="8759063at2"/>
<keyword evidence="3" id="KW-1185">Reference proteome</keyword>
<organism evidence="1 4">
    <name type="scientific">Gilliamella apicola</name>
    <dbReference type="NCBI Taxonomy" id="1196095"/>
    <lineage>
        <taxon>Bacteria</taxon>
        <taxon>Pseudomonadati</taxon>
        <taxon>Pseudomonadota</taxon>
        <taxon>Gammaproteobacteria</taxon>
        <taxon>Orbales</taxon>
        <taxon>Orbaceae</taxon>
        <taxon>Gilliamella</taxon>
    </lineage>
</organism>
<protein>
    <recommendedName>
        <fullName evidence="5">Phage tail protein</fullName>
    </recommendedName>
</protein>
<evidence type="ECO:0000313" key="2">
    <source>
        <dbReference type="EMBL" id="OTQ08185.1"/>
    </source>
</evidence>
<name>A0A242NEX4_9GAMM</name>
<sequence>MIVYTIPNETIDALVYQVLGKTVGIVEIVYQNSQDLSKLPVILPIGKEVNLLESVYEKNFNFINLWD</sequence>
<gene>
    <name evidence="2" type="ORF">B6C91_13120</name>
    <name evidence="1" type="ORF">B6D08_13630</name>
</gene>
<dbReference type="EMBL" id="NARP01000053">
    <property type="protein sequence ID" value="OTP97759.1"/>
    <property type="molecule type" value="Genomic_DNA"/>
</dbReference>
<evidence type="ECO:0008006" key="5">
    <source>
        <dbReference type="Google" id="ProtNLM"/>
    </source>
</evidence>
<evidence type="ECO:0000313" key="1">
    <source>
        <dbReference type="EMBL" id="OTP97759.1"/>
    </source>
</evidence>
<dbReference type="RefSeq" id="WP_086272230.1">
    <property type="nucleotide sequence ID" value="NZ_MZNE01000088.1"/>
</dbReference>
<accession>A0A242NEX4</accession>
<dbReference type="Pfam" id="PF05489">
    <property type="entry name" value="Phage_tail_X"/>
    <property type="match status" value="1"/>
</dbReference>
<dbReference type="EMBL" id="NART01000102">
    <property type="protein sequence ID" value="OTQ08185.1"/>
    <property type="molecule type" value="Genomic_DNA"/>
</dbReference>
<dbReference type="AlphaFoldDB" id="A0A242NEX4"/>
<dbReference type="Proteomes" id="UP000194800">
    <property type="component" value="Unassembled WGS sequence"/>
</dbReference>